<dbReference type="EMBL" id="JPWF01000002">
    <property type="protein sequence ID" value="RCK39061.1"/>
    <property type="molecule type" value="Genomic_DNA"/>
</dbReference>
<evidence type="ECO:0000256" key="1">
    <source>
        <dbReference type="SAM" id="MobiDB-lite"/>
    </source>
</evidence>
<protein>
    <submittedName>
        <fullName evidence="2">Uncharacterized protein</fullName>
    </submittedName>
</protein>
<accession>A0A367WEQ3</accession>
<evidence type="ECO:0000313" key="2">
    <source>
        <dbReference type="EMBL" id="RCK39061.1"/>
    </source>
</evidence>
<dbReference type="Proteomes" id="UP000253226">
    <property type="component" value="Unassembled WGS sequence"/>
</dbReference>
<comment type="caution">
    <text evidence="2">The sequence shown here is derived from an EMBL/GenBank/DDBJ whole genome shotgun (WGS) entry which is preliminary data.</text>
</comment>
<organism evidence="2 3">
    <name type="scientific">Thalassospira profundimaris</name>
    <dbReference type="NCBI Taxonomy" id="502049"/>
    <lineage>
        <taxon>Bacteria</taxon>
        <taxon>Pseudomonadati</taxon>
        <taxon>Pseudomonadota</taxon>
        <taxon>Alphaproteobacteria</taxon>
        <taxon>Rhodospirillales</taxon>
        <taxon>Thalassospiraceae</taxon>
        <taxon>Thalassospira</taxon>
    </lineage>
</organism>
<evidence type="ECO:0000313" key="3">
    <source>
        <dbReference type="Proteomes" id="UP000253226"/>
    </source>
</evidence>
<dbReference type="RefSeq" id="WP_114101233.1">
    <property type="nucleotide sequence ID" value="NZ_JPWF01000002.1"/>
</dbReference>
<proteinExistence type="predicted"/>
<reference evidence="2 3" key="1">
    <citation type="submission" date="2014-07" db="EMBL/GenBank/DDBJ databases">
        <title>Draft genome sequence of Thalassospira profundimaris 35.</title>
        <authorList>
            <person name="Lai Q."/>
            <person name="Shao Z."/>
        </authorList>
    </citation>
    <scope>NUCLEOTIDE SEQUENCE [LARGE SCALE GENOMIC DNA]</scope>
    <source>
        <strain evidence="2 3">35</strain>
    </source>
</reference>
<name>A0A367WEQ3_9PROT</name>
<dbReference type="OrthoDB" id="7360429at2"/>
<sequence>MVANRIGTGSSQTGLQDARNRPQGLPGVGGRVTANSDQPSSDSFIAAQLARLRNLIATDQIDHNARRGTYLNILL</sequence>
<feature type="region of interest" description="Disordered" evidence="1">
    <location>
        <begin position="1"/>
        <end position="40"/>
    </location>
</feature>
<gene>
    <name evidence="2" type="ORF">TH19_04540</name>
</gene>
<dbReference type="AlphaFoldDB" id="A0A367WEQ3"/>